<comment type="caution">
    <text evidence="2">The sequence shown here is derived from an EMBL/GenBank/DDBJ whole genome shotgun (WGS) entry which is preliminary data.</text>
</comment>
<gene>
    <name evidence="2" type="ORF">JF50_18465</name>
</gene>
<sequence length="182" mass="19421">MDPFIGQVDMLPYTFAPVSYTFCDGQFIEISQNQALFAVIGTTYGGNGQTNMQMPDLQGRSPTMFGTGPGLSPGDLGDRVGLPDVVLMESQLPSHTHELYAGKTIKDGLVDRSNGTGLLSAARATTGGVARVYSSDDLGGSNIYLNPQAVLSNGQNQAHENRQPYLAIQFCICIDGIFPPRS</sequence>
<dbReference type="EMBL" id="JWIC01000007">
    <property type="protein sequence ID" value="KID56246.1"/>
    <property type="molecule type" value="Genomic_DNA"/>
</dbReference>
<dbReference type="Proteomes" id="UP000031327">
    <property type="component" value="Unassembled WGS sequence"/>
</dbReference>
<organism evidence="2 3">
    <name type="scientific">Pseudoalteromonas luteoviolacea</name>
    <dbReference type="NCBI Taxonomy" id="43657"/>
    <lineage>
        <taxon>Bacteria</taxon>
        <taxon>Pseudomonadati</taxon>
        <taxon>Pseudomonadota</taxon>
        <taxon>Gammaproteobacteria</taxon>
        <taxon>Alteromonadales</taxon>
        <taxon>Pseudoalteromonadaceae</taxon>
        <taxon>Pseudoalteromonas</taxon>
    </lineage>
</organism>
<name>A0A0C1Q6I0_9GAMM</name>
<evidence type="ECO:0000313" key="3">
    <source>
        <dbReference type="Proteomes" id="UP000031327"/>
    </source>
</evidence>
<dbReference type="Pfam" id="PF07484">
    <property type="entry name" value="Collar"/>
    <property type="match status" value="1"/>
</dbReference>
<reference evidence="2 3" key="1">
    <citation type="submission" date="2014-12" db="EMBL/GenBank/DDBJ databases">
        <title>Draft Genome Sequence of Pseudoalteromonas luteoviolacea HI1.</title>
        <authorList>
            <person name="Asahina A.Y."/>
            <person name="Hadfield M.G."/>
        </authorList>
    </citation>
    <scope>NUCLEOTIDE SEQUENCE [LARGE SCALE GENOMIC DNA]</scope>
    <source>
        <strain evidence="2 3">HI1</strain>
    </source>
</reference>
<dbReference type="InterPro" id="IPR011083">
    <property type="entry name" value="Phage_tail_collar_dom"/>
</dbReference>
<protein>
    <recommendedName>
        <fullName evidence="1">Phage tail collar domain-containing protein</fullName>
    </recommendedName>
</protein>
<dbReference type="AlphaFoldDB" id="A0A0C1Q6I0"/>
<accession>A0A0C1Q6I0</accession>
<dbReference type="OrthoDB" id="9810174at2"/>
<proteinExistence type="predicted"/>
<dbReference type="Gene3D" id="3.90.1340.10">
    <property type="entry name" value="Phage tail collar domain"/>
    <property type="match status" value="1"/>
</dbReference>
<dbReference type="InterPro" id="IPR037053">
    <property type="entry name" value="Phage_tail_collar_dom_sf"/>
</dbReference>
<evidence type="ECO:0000313" key="2">
    <source>
        <dbReference type="EMBL" id="KID56246.1"/>
    </source>
</evidence>
<dbReference type="SUPFAM" id="SSF88874">
    <property type="entry name" value="Receptor-binding domain of short tail fibre protein gp12"/>
    <property type="match status" value="1"/>
</dbReference>
<feature type="domain" description="Phage tail collar" evidence="1">
    <location>
        <begin position="6"/>
        <end position="62"/>
    </location>
</feature>
<evidence type="ECO:0000259" key="1">
    <source>
        <dbReference type="Pfam" id="PF07484"/>
    </source>
</evidence>
<dbReference type="RefSeq" id="WP_039610819.1">
    <property type="nucleotide sequence ID" value="NZ_JWIC01000007.1"/>
</dbReference>